<evidence type="ECO:0000313" key="2">
    <source>
        <dbReference type="EMBL" id="KAL1503940.1"/>
    </source>
</evidence>
<protein>
    <submittedName>
        <fullName evidence="2">Uncharacterized protein</fullName>
    </submittedName>
</protein>
<proteinExistence type="predicted"/>
<comment type="caution">
    <text evidence="2">The sequence shown here is derived from an EMBL/GenBank/DDBJ whole genome shotgun (WGS) entry which is preliminary data.</text>
</comment>
<dbReference type="EMBL" id="JBGBPQ010000020">
    <property type="protein sequence ID" value="KAL1503940.1"/>
    <property type="molecule type" value="Genomic_DNA"/>
</dbReference>
<evidence type="ECO:0000313" key="3">
    <source>
        <dbReference type="Proteomes" id="UP001515480"/>
    </source>
</evidence>
<dbReference type="Proteomes" id="UP001515480">
    <property type="component" value="Unassembled WGS sequence"/>
</dbReference>
<sequence length="98" mass="10409">MAVKPLASPEGREVGGGDGARLGAMLRLPGPCPGGGSGPSPQDAEAARPSWLMGLRLTVWEARFSAEKRLDSTPMDVEWGASYWLQHSAALHQGRQRA</sequence>
<feature type="region of interest" description="Disordered" evidence="1">
    <location>
        <begin position="1"/>
        <end position="46"/>
    </location>
</feature>
<dbReference type="AlphaFoldDB" id="A0AB34IPK6"/>
<gene>
    <name evidence="2" type="ORF">AB1Y20_010359</name>
</gene>
<accession>A0AB34IPK6</accession>
<organism evidence="2 3">
    <name type="scientific">Prymnesium parvum</name>
    <name type="common">Toxic golden alga</name>
    <dbReference type="NCBI Taxonomy" id="97485"/>
    <lineage>
        <taxon>Eukaryota</taxon>
        <taxon>Haptista</taxon>
        <taxon>Haptophyta</taxon>
        <taxon>Prymnesiophyceae</taxon>
        <taxon>Prymnesiales</taxon>
        <taxon>Prymnesiaceae</taxon>
        <taxon>Prymnesium</taxon>
    </lineage>
</organism>
<keyword evidence="3" id="KW-1185">Reference proteome</keyword>
<name>A0AB34IPK6_PRYPA</name>
<reference evidence="2 3" key="1">
    <citation type="journal article" date="2024" name="Science">
        <title>Giant polyketide synthase enzymes in the biosynthesis of giant marine polyether toxins.</title>
        <authorList>
            <person name="Fallon T.R."/>
            <person name="Shende V.V."/>
            <person name="Wierzbicki I.H."/>
            <person name="Pendleton A.L."/>
            <person name="Watervoot N.F."/>
            <person name="Auber R.P."/>
            <person name="Gonzalez D.J."/>
            <person name="Wisecaver J.H."/>
            <person name="Moore B.S."/>
        </authorList>
    </citation>
    <scope>NUCLEOTIDE SEQUENCE [LARGE SCALE GENOMIC DNA]</scope>
    <source>
        <strain evidence="2 3">12B1</strain>
    </source>
</reference>
<evidence type="ECO:0000256" key="1">
    <source>
        <dbReference type="SAM" id="MobiDB-lite"/>
    </source>
</evidence>